<proteinExistence type="predicted"/>
<reference evidence="2" key="1">
    <citation type="submission" date="2023-06" db="EMBL/GenBank/DDBJ databases">
        <title>Genomic analysis of the entomopathogenic nematode Steinernema hermaphroditum.</title>
        <authorList>
            <person name="Schwarz E.M."/>
            <person name="Heppert J.K."/>
            <person name="Baniya A."/>
            <person name="Schwartz H.T."/>
            <person name="Tan C.-H."/>
            <person name="Antoshechkin I."/>
            <person name="Sternberg P.W."/>
            <person name="Goodrich-Blair H."/>
            <person name="Dillman A.R."/>
        </authorList>
    </citation>
    <scope>NUCLEOTIDE SEQUENCE</scope>
    <source>
        <strain evidence="2">PS9179</strain>
        <tissue evidence="2">Whole animal</tissue>
    </source>
</reference>
<feature type="compositionally biased region" description="Low complexity" evidence="1">
    <location>
        <begin position="53"/>
        <end position="62"/>
    </location>
</feature>
<feature type="compositionally biased region" description="Low complexity" evidence="1">
    <location>
        <begin position="22"/>
        <end position="44"/>
    </location>
</feature>
<dbReference type="EMBL" id="JAUCMV010000005">
    <property type="protein sequence ID" value="KAK0398917.1"/>
    <property type="molecule type" value="Genomic_DNA"/>
</dbReference>
<feature type="compositionally biased region" description="Low complexity" evidence="1">
    <location>
        <begin position="127"/>
        <end position="138"/>
    </location>
</feature>
<dbReference type="Proteomes" id="UP001175271">
    <property type="component" value="Unassembled WGS sequence"/>
</dbReference>
<name>A0AA39H462_9BILA</name>
<evidence type="ECO:0000256" key="1">
    <source>
        <dbReference type="SAM" id="MobiDB-lite"/>
    </source>
</evidence>
<dbReference type="AlphaFoldDB" id="A0AA39H462"/>
<protein>
    <submittedName>
        <fullName evidence="2">Uncharacterized protein</fullName>
    </submittedName>
</protein>
<evidence type="ECO:0000313" key="2">
    <source>
        <dbReference type="EMBL" id="KAK0398917.1"/>
    </source>
</evidence>
<organism evidence="2 3">
    <name type="scientific">Steinernema hermaphroditum</name>
    <dbReference type="NCBI Taxonomy" id="289476"/>
    <lineage>
        <taxon>Eukaryota</taxon>
        <taxon>Metazoa</taxon>
        <taxon>Ecdysozoa</taxon>
        <taxon>Nematoda</taxon>
        <taxon>Chromadorea</taxon>
        <taxon>Rhabditida</taxon>
        <taxon>Tylenchina</taxon>
        <taxon>Panagrolaimomorpha</taxon>
        <taxon>Strongyloidoidea</taxon>
        <taxon>Steinernematidae</taxon>
        <taxon>Steinernema</taxon>
    </lineage>
</organism>
<feature type="region of interest" description="Disordered" evidence="1">
    <location>
        <begin position="83"/>
        <end position="166"/>
    </location>
</feature>
<gene>
    <name evidence="2" type="ORF">QR680_002811</name>
</gene>
<feature type="region of interest" description="Disordered" evidence="1">
    <location>
        <begin position="1"/>
        <end position="69"/>
    </location>
</feature>
<feature type="compositionally biased region" description="Polar residues" evidence="1">
    <location>
        <begin position="116"/>
        <end position="126"/>
    </location>
</feature>
<evidence type="ECO:0000313" key="3">
    <source>
        <dbReference type="Proteomes" id="UP001175271"/>
    </source>
</evidence>
<comment type="caution">
    <text evidence="2">The sequence shown here is derived from an EMBL/GenBank/DDBJ whole genome shotgun (WGS) entry which is preliminary data.</text>
</comment>
<accession>A0AA39H462</accession>
<keyword evidence="3" id="KW-1185">Reference proteome</keyword>
<sequence>MSTTPTLKRYTILRRSSDRQKAAGASDADSASMSCSSSISESSSGIQKDFESQKSSGKKSSSNYRIANTPKYVMAGLVDLVSRKRSPSATRRAEQRKTSEPISNTNVLPPAGRSPSIPNSTVSTVERPNSSSRPSAPNGTKSTPSDPAPSCSKPPVSPAQRRVPLQQNPVSPIVRVQYPQGTGKNWRQPRLSLLLDYRNLACEVYSGLLILDLLTTHTLKKS</sequence>